<keyword evidence="2" id="KW-1185">Reference proteome</keyword>
<evidence type="ECO:0000313" key="1">
    <source>
        <dbReference type="EMBL" id="GGN48724.1"/>
    </source>
</evidence>
<organism evidence="1 2">
    <name type="scientific">Oceanobacillus indicireducens</name>
    <dbReference type="NCBI Taxonomy" id="1004261"/>
    <lineage>
        <taxon>Bacteria</taxon>
        <taxon>Bacillati</taxon>
        <taxon>Bacillota</taxon>
        <taxon>Bacilli</taxon>
        <taxon>Bacillales</taxon>
        <taxon>Bacillaceae</taxon>
        <taxon>Oceanobacillus</taxon>
    </lineage>
</organism>
<dbReference type="AlphaFoldDB" id="A0A918CY52"/>
<protein>
    <submittedName>
        <fullName evidence="1">Uncharacterized protein</fullName>
    </submittedName>
</protein>
<comment type="caution">
    <text evidence="1">The sequence shown here is derived from an EMBL/GenBank/DDBJ whole genome shotgun (WGS) entry which is preliminary data.</text>
</comment>
<proteinExistence type="predicted"/>
<reference evidence="1" key="1">
    <citation type="journal article" date="2014" name="Int. J. Syst. Evol. Microbiol.">
        <title>Complete genome sequence of Corynebacterium casei LMG S-19264T (=DSM 44701T), isolated from a smear-ripened cheese.</title>
        <authorList>
            <consortium name="US DOE Joint Genome Institute (JGI-PGF)"/>
            <person name="Walter F."/>
            <person name="Albersmeier A."/>
            <person name="Kalinowski J."/>
            <person name="Ruckert C."/>
        </authorList>
    </citation>
    <scope>NUCLEOTIDE SEQUENCE</scope>
    <source>
        <strain evidence="1">JCM 17251</strain>
    </source>
</reference>
<accession>A0A918CY52</accession>
<evidence type="ECO:0000313" key="2">
    <source>
        <dbReference type="Proteomes" id="UP000624041"/>
    </source>
</evidence>
<name>A0A918CY52_9BACI</name>
<sequence>MRKTSKTGRKPLKDILYELYMIKQTERFHTFYLLHENMDKFILTNIMRTFIA</sequence>
<reference evidence="1" key="2">
    <citation type="submission" date="2020-09" db="EMBL/GenBank/DDBJ databases">
        <authorList>
            <person name="Sun Q."/>
            <person name="Ohkuma M."/>
        </authorList>
    </citation>
    <scope>NUCLEOTIDE SEQUENCE</scope>
    <source>
        <strain evidence="1">JCM 17251</strain>
    </source>
</reference>
<dbReference type="EMBL" id="BMOS01000001">
    <property type="protein sequence ID" value="GGN48724.1"/>
    <property type="molecule type" value="Genomic_DNA"/>
</dbReference>
<gene>
    <name evidence="1" type="ORF">GCM10007971_00650</name>
</gene>
<dbReference type="RefSeq" id="WP_188855558.1">
    <property type="nucleotide sequence ID" value="NZ_BMOS01000001.1"/>
</dbReference>
<dbReference type="Proteomes" id="UP000624041">
    <property type="component" value="Unassembled WGS sequence"/>
</dbReference>